<keyword evidence="2 3" id="KW-0040">ANK repeat</keyword>
<dbReference type="PANTHER" id="PTHR24201">
    <property type="entry name" value="ANK_REP_REGION DOMAIN-CONTAINING PROTEIN"/>
    <property type="match status" value="1"/>
</dbReference>
<protein>
    <recommendedName>
        <fullName evidence="4">DUF4470 domain-containing protein</fullName>
    </recommendedName>
</protein>
<feature type="repeat" description="ANK" evidence="3">
    <location>
        <begin position="163"/>
        <end position="189"/>
    </location>
</feature>
<dbReference type="InterPro" id="IPR036770">
    <property type="entry name" value="Ankyrin_rpt-contain_sf"/>
</dbReference>
<dbReference type="EMBL" id="JAHCVI010000001">
    <property type="protein sequence ID" value="KAG7290124.1"/>
    <property type="molecule type" value="Genomic_DNA"/>
</dbReference>
<dbReference type="Proteomes" id="UP001197093">
    <property type="component" value="Unassembled WGS sequence"/>
</dbReference>
<keyword evidence="6" id="KW-1185">Reference proteome</keyword>
<evidence type="ECO:0000313" key="6">
    <source>
        <dbReference type="Proteomes" id="UP001197093"/>
    </source>
</evidence>
<dbReference type="InterPro" id="IPR002110">
    <property type="entry name" value="Ankyrin_rpt"/>
</dbReference>
<dbReference type="AlphaFoldDB" id="A0AAD4EZI6"/>
<proteinExistence type="predicted"/>
<organism evidence="5 6">
    <name type="scientific">Staphylotrichum longicolle</name>
    <dbReference type="NCBI Taxonomy" id="669026"/>
    <lineage>
        <taxon>Eukaryota</taxon>
        <taxon>Fungi</taxon>
        <taxon>Dikarya</taxon>
        <taxon>Ascomycota</taxon>
        <taxon>Pezizomycotina</taxon>
        <taxon>Sordariomycetes</taxon>
        <taxon>Sordariomycetidae</taxon>
        <taxon>Sordariales</taxon>
        <taxon>Chaetomiaceae</taxon>
        <taxon>Staphylotrichum</taxon>
    </lineage>
</organism>
<dbReference type="Gene3D" id="1.25.40.20">
    <property type="entry name" value="Ankyrin repeat-containing domain"/>
    <property type="match status" value="1"/>
</dbReference>
<dbReference type="PANTHER" id="PTHR24201:SF2">
    <property type="entry name" value="ANKYRIN REPEAT DOMAIN-CONTAINING PROTEIN 42"/>
    <property type="match status" value="1"/>
</dbReference>
<dbReference type="PROSITE" id="PS50088">
    <property type="entry name" value="ANK_REPEAT"/>
    <property type="match status" value="2"/>
</dbReference>
<dbReference type="PROSITE" id="PS50297">
    <property type="entry name" value="ANK_REP_REGION"/>
    <property type="match status" value="2"/>
</dbReference>
<comment type="caution">
    <text evidence="5">The sequence shown here is derived from an EMBL/GenBank/DDBJ whole genome shotgun (WGS) entry which is preliminary data.</text>
</comment>
<accession>A0AAD4EZI6</accession>
<evidence type="ECO:0000256" key="1">
    <source>
        <dbReference type="ARBA" id="ARBA00022737"/>
    </source>
</evidence>
<evidence type="ECO:0000256" key="2">
    <source>
        <dbReference type="ARBA" id="ARBA00023043"/>
    </source>
</evidence>
<evidence type="ECO:0000313" key="5">
    <source>
        <dbReference type="EMBL" id="KAG7290124.1"/>
    </source>
</evidence>
<keyword evidence="1" id="KW-0677">Repeat</keyword>
<dbReference type="Pfam" id="PF12796">
    <property type="entry name" value="Ank_2"/>
    <property type="match status" value="1"/>
</dbReference>
<feature type="domain" description="DUF4470" evidence="4">
    <location>
        <begin position="319"/>
        <end position="362"/>
    </location>
</feature>
<evidence type="ECO:0000259" key="4">
    <source>
        <dbReference type="Pfam" id="PF14737"/>
    </source>
</evidence>
<gene>
    <name evidence="5" type="ORF">NEMBOFW57_000120</name>
</gene>
<name>A0AAD4EZI6_9PEZI</name>
<dbReference type="InterPro" id="IPR027974">
    <property type="entry name" value="DUF4470"/>
</dbReference>
<evidence type="ECO:0000256" key="3">
    <source>
        <dbReference type="PROSITE-ProRule" id="PRU00023"/>
    </source>
</evidence>
<dbReference type="SUPFAM" id="SSF48403">
    <property type="entry name" value="Ankyrin repeat"/>
    <property type="match status" value="1"/>
</dbReference>
<feature type="repeat" description="ANK" evidence="3">
    <location>
        <begin position="130"/>
        <end position="162"/>
    </location>
</feature>
<reference evidence="5" key="1">
    <citation type="submission" date="2023-02" db="EMBL/GenBank/DDBJ databases">
        <authorList>
            <person name="Palmer J.M."/>
        </authorList>
    </citation>
    <scope>NUCLEOTIDE SEQUENCE</scope>
    <source>
        <strain evidence="5">FW57</strain>
    </source>
</reference>
<dbReference type="SMART" id="SM00248">
    <property type="entry name" value="ANK"/>
    <property type="match status" value="2"/>
</dbReference>
<sequence length="755" mass="85321">MTGTVSDKLVNVGYDIDKQRALFVAGGADPASYFARSEHASFSIDLSGRRKWTEALETVGIPGDDSYKRIDLAIEDVVNGEIRKVRHYLDHSNEADLLIHGVEANALHFFHDPDDDNDSDPADEGGVLVTGKTALHLAACEKSSEMVQLLLERGADPNAQDSEGRTPLHEAALWGRLQSVKTLLRFGADQKLECVRSGRRLRAVEFAKPSRENEIERHKRNTLEETYERDRDREAIVCLLQNYTEQLNRSVSGFVFTSAPGPEGLLTLTAHFDVPDQWKTIGVLYRGSQLPCIAAMSGWGYQNLQQTNIQIAGKDWTNEVTMNDRDLDIVARNAIMLLIALVVENTDEAVDCIIQFWYSALVRKSDLDILQQRIRPLVEAVCEKIKDKPPTSLLTKTWEFGQRSLTLVLTKSSWDSLLCSMDIPQRLTAKLAQQIRTTVTLAEARKDYRDRHLLFQSPSHRIAKTRFWQDGLLLPFGSPRLDFRIPNPTFFRAAETWQMHDNADPLNGWSSKDVEECSSGPATADIYGKLFYHIRAALRAFLLRLSGLQVNFRLFQLDASDLPPYLERGSFSRIEVSNISDAGYLGVHRTVALMVPLLQGPLVNPHATLITLFMNAVDENLTDQDRMASMMDDATTSRLRKYLPPKANLRAPSTFNPEVIKFSFARDIVANFDRIFDRHMRDSGFAELAQFIGAAIKNNHTVVEKWPFRLKLRPGQPGAQEEFDRLLAGGVSGKERYVEWQRIAMYEDEMEDSMC</sequence>
<dbReference type="Pfam" id="PF14737">
    <property type="entry name" value="DUF4470"/>
    <property type="match status" value="1"/>
</dbReference>
<dbReference type="InterPro" id="IPR050776">
    <property type="entry name" value="Ank_Repeat/CDKN_Inhibitor"/>
</dbReference>